<sequence>MPIMRASAAVQSGGPPPTRRNNSNVENRKSTFTPENRKSRSSLSNNNLTSSQNSNINNGNNKQNIASYGSQTQFKASFTISRDKDDTPACFKQDGERFTNEQTLKLYSAADYTVKMEIAPNMELLYIKFGGVETPFKSTNDPEKDQKSIYQFLWSTKGIDPTENRHRTDVLCSMKFKNFKEIEFRLQVKFYTLQKMKHATWGEKLNSISMDCTAGRGTYQSFVEKMKYI</sequence>
<dbReference type="InterPro" id="IPR029204">
    <property type="entry name" value="CNRIP1"/>
</dbReference>
<dbReference type="PANTHER" id="PTHR31952:SF1">
    <property type="entry name" value="CB1 CANNABINOID RECEPTOR-INTERACTING PROTEIN 1"/>
    <property type="match status" value="1"/>
</dbReference>
<feature type="compositionally biased region" description="Low complexity" evidence="5">
    <location>
        <begin position="41"/>
        <end position="65"/>
    </location>
</feature>
<accession>A0A7M5X918</accession>
<dbReference type="AlphaFoldDB" id="A0A7M5X918"/>
<evidence type="ECO:0000256" key="5">
    <source>
        <dbReference type="SAM" id="MobiDB-lite"/>
    </source>
</evidence>
<dbReference type="RefSeq" id="XP_066911503.1">
    <property type="nucleotide sequence ID" value="XM_067055402.1"/>
</dbReference>
<name>A0A7M5X918_9CNID</name>
<evidence type="ECO:0000256" key="4">
    <source>
        <dbReference type="ARBA" id="ARBA00026030"/>
    </source>
</evidence>
<reference evidence="6" key="1">
    <citation type="submission" date="2021-01" db="UniProtKB">
        <authorList>
            <consortium name="EnsemblMetazoa"/>
        </authorList>
    </citation>
    <scope>IDENTIFICATION</scope>
</reference>
<evidence type="ECO:0000256" key="2">
    <source>
        <dbReference type="ARBA" id="ARBA00007288"/>
    </source>
</evidence>
<dbReference type="PANTHER" id="PTHR31952">
    <property type="entry name" value="CB1 CANNABINOID RECEPTOR-INTERACTING PROTEIN 1"/>
    <property type="match status" value="1"/>
</dbReference>
<dbReference type="GeneID" id="136798739"/>
<dbReference type="OrthoDB" id="5920443at2759"/>
<dbReference type="GO" id="GO:0005886">
    <property type="term" value="C:plasma membrane"/>
    <property type="evidence" value="ECO:0007669"/>
    <property type="project" value="TreeGrafter"/>
</dbReference>
<protein>
    <recommendedName>
        <fullName evidence="3">CB1 cannabinoid receptor-interacting protein 1</fullName>
    </recommendedName>
</protein>
<proteinExistence type="inferred from homology"/>
<evidence type="ECO:0000313" key="6">
    <source>
        <dbReference type="EnsemblMetazoa" id="CLYHEMP019121.2"/>
    </source>
</evidence>
<evidence type="ECO:0000256" key="1">
    <source>
        <dbReference type="ARBA" id="ARBA00003884"/>
    </source>
</evidence>
<comment type="function">
    <text evidence="1">Suppresses cannabinoid receptor CNR1-mediated tonic inhibition of voltage-gated calcium channels.</text>
</comment>
<dbReference type="GO" id="GO:0031718">
    <property type="term" value="F:type 1 cannabinoid receptor binding"/>
    <property type="evidence" value="ECO:0007669"/>
    <property type="project" value="TreeGrafter"/>
</dbReference>
<dbReference type="Proteomes" id="UP000594262">
    <property type="component" value="Unplaced"/>
</dbReference>
<organism evidence="6 7">
    <name type="scientific">Clytia hemisphaerica</name>
    <dbReference type="NCBI Taxonomy" id="252671"/>
    <lineage>
        <taxon>Eukaryota</taxon>
        <taxon>Metazoa</taxon>
        <taxon>Cnidaria</taxon>
        <taxon>Hydrozoa</taxon>
        <taxon>Hydroidolina</taxon>
        <taxon>Leptothecata</taxon>
        <taxon>Obeliida</taxon>
        <taxon>Clytiidae</taxon>
        <taxon>Clytia</taxon>
    </lineage>
</organism>
<keyword evidence="7" id="KW-1185">Reference proteome</keyword>
<feature type="compositionally biased region" description="Polar residues" evidence="5">
    <location>
        <begin position="19"/>
        <end position="34"/>
    </location>
</feature>
<dbReference type="EnsemblMetazoa" id="CLYHEMT019121.2">
    <property type="protein sequence ID" value="CLYHEMP019121.2"/>
    <property type="gene ID" value="CLYHEMG019121"/>
</dbReference>
<evidence type="ECO:0000313" key="7">
    <source>
        <dbReference type="Proteomes" id="UP000594262"/>
    </source>
</evidence>
<comment type="subunit">
    <text evidence="4">Interacts with the cannabinoid receptor CNR1 (via C-terminus). Does not interact with cannabinoid receptor CNR2.</text>
</comment>
<feature type="region of interest" description="Disordered" evidence="5">
    <location>
        <begin position="1"/>
        <end position="65"/>
    </location>
</feature>
<dbReference type="Pfam" id="PF15043">
    <property type="entry name" value="CNRIP1"/>
    <property type="match status" value="1"/>
</dbReference>
<comment type="similarity">
    <text evidence="2">Belongs to the CNRIP family.</text>
</comment>
<evidence type="ECO:0000256" key="3">
    <source>
        <dbReference type="ARBA" id="ARBA00015651"/>
    </source>
</evidence>